<accession>A0A1Y2HY70</accession>
<feature type="compositionally biased region" description="Polar residues" evidence="1">
    <location>
        <begin position="36"/>
        <end position="69"/>
    </location>
</feature>
<reference evidence="2 3" key="1">
    <citation type="submission" date="2016-07" db="EMBL/GenBank/DDBJ databases">
        <title>Pervasive Adenine N6-methylation of Active Genes in Fungi.</title>
        <authorList>
            <consortium name="DOE Joint Genome Institute"/>
            <person name="Mondo S.J."/>
            <person name="Dannebaum R.O."/>
            <person name="Kuo R.C."/>
            <person name="Labutti K."/>
            <person name="Haridas S."/>
            <person name="Kuo A."/>
            <person name="Salamov A."/>
            <person name="Ahrendt S.R."/>
            <person name="Lipzen A."/>
            <person name="Sullivan W."/>
            <person name="Andreopoulos W.B."/>
            <person name="Clum A."/>
            <person name="Lindquist E."/>
            <person name="Daum C."/>
            <person name="Ramamoorthy G.K."/>
            <person name="Gryganskyi A."/>
            <person name="Culley D."/>
            <person name="Magnuson J.K."/>
            <person name="James T.Y."/>
            <person name="O'Malley M.A."/>
            <person name="Stajich J.E."/>
            <person name="Spatafora J.W."/>
            <person name="Visel A."/>
            <person name="Grigoriev I.V."/>
        </authorList>
    </citation>
    <scope>NUCLEOTIDE SEQUENCE [LARGE SCALE GENOMIC DNA]</scope>
    <source>
        <strain evidence="2 3">PL171</strain>
    </source>
</reference>
<feature type="compositionally biased region" description="Polar residues" evidence="1">
    <location>
        <begin position="8"/>
        <end position="18"/>
    </location>
</feature>
<feature type="region of interest" description="Disordered" evidence="1">
    <location>
        <begin position="86"/>
        <end position="203"/>
    </location>
</feature>
<feature type="region of interest" description="Disordered" evidence="1">
    <location>
        <begin position="540"/>
        <end position="722"/>
    </location>
</feature>
<gene>
    <name evidence="2" type="ORF">BCR44DRAFT_1510248</name>
</gene>
<name>A0A1Y2HY70_9FUNG</name>
<comment type="caution">
    <text evidence="2">The sequence shown here is derived from an EMBL/GenBank/DDBJ whole genome shotgun (WGS) entry which is preliminary data.</text>
</comment>
<protein>
    <submittedName>
        <fullName evidence="2">Uncharacterized protein</fullName>
    </submittedName>
</protein>
<feature type="compositionally biased region" description="Basic and acidic residues" evidence="1">
    <location>
        <begin position="605"/>
        <end position="621"/>
    </location>
</feature>
<feature type="compositionally biased region" description="Low complexity" evidence="1">
    <location>
        <begin position="545"/>
        <end position="555"/>
    </location>
</feature>
<proteinExistence type="predicted"/>
<feature type="compositionally biased region" description="Polar residues" evidence="1">
    <location>
        <begin position="86"/>
        <end position="100"/>
    </location>
</feature>
<feature type="region of interest" description="Disordered" evidence="1">
    <location>
        <begin position="230"/>
        <end position="249"/>
    </location>
</feature>
<dbReference type="EMBL" id="MCFL01000005">
    <property type="protein sequence ID" value="ORZ39500.1"/>
    <property type="molecule type" value="Genomic_DNA"/>
</dbReference>
<keyword evidence="3" id="KW-1185">Reference proteome</keyword>
<evidence type="ECO:0000256" key="1">
    <source>
        <dbReference type="SAM" id="MobiDB-lite"/>
    </source>
</evidence>
<feature type="compositionally biased region" description="Polar residues" evidence="1">
    <location>
        <begin position="470"/>
        <end position="482"/>
    </location>
</feature>
<sequence>MGCGASKQMAQGQTTTRSVAAVAPADDKGASGKGHVQQQSSASNPAHKTTAQKARSPTTEQTANGSQLQVDVESPGLVSRILLTRTAASTTAIRGGSQSDIKVRDSNAAIKSSHAGISPGLSHSPTTEMDRPSAHATSAKHDHQDDPLVPPAAQGESPHKEVSRSAYLAMQSNMVEDTSPSGRSNPQLSPKSKDAGGHGGSTAAIKTQSNTALAMNTALPASRNDLAMSTASVHQQLSGNNAKKAKSQSINNLTSPAAGVAQSHTVLAMNTALPSSRNDLLKSQASVAGHAAPSDIPKKSQSVQQLSSRTQLSGGTGDSKNAVLSTTALAMNTALPHSNANLLSHESVSPQHEVADMKGHTALPGGSNTNISKITSGSQHSLTDGLISHETTVPEHEVADAKGHTALPGGSNTVLAKVKSGSIHSLKDGDTHRAPVDVANSEGPVQMAQKSYSRSGSRASLAPALDTVTEVASPTSPSSDQPGVTKALSEPNVAGGFVLSVEETPQEKVIEPVMSDAVAWEIARTRPLPASTNELSKIDEHHDSPQAQEQQPSAATKPKKAVSVTELASSAGGRANGSVKKAESRGDVLDVATRKPLPPSTYELADSHSHVVKKAESKADALEMAARKPLPASTYDLATNGSNRGSRADVSGAARRPPSGGMAGSPTASKKDGGSRPSSTGSHKKIGSNPRVSDLGQNPGSRKGSAGSATRKGSRPASGAHA</sequence>
<dbReference type="Proteomes" id="UP000193411">
    <property type="component" value="Unassembled WGS sequence"/>
</dbReference>
<feature type="compositionally biased region" description="Basic and acidic residues" evidence="1">
    <location>
        <begin position="128"/>
        <end position="146"/>
    </location>
</feature>
<feature type="compositionally biased region" description="Polar residues" evidence="1">
    <location>
        <begin position="636"/>
        <end position="645"/>
    </location>
</feature>
<organism evidence="2 3">
    <name type="scientific">Catenaria anguillulae PL171</name>
    <dbReference type="NCBI Taxonomy" id="765915"/>
    <lineage>
        <taxon>Eukaryota</taxon>
        <taxon>Fungi</taxon>
        <taxon>Fungi incertae sedis</taxon>
        <taxon>Blastocladiomycota</taxon>
        <taxon>Blastocladiomycetes</taxon>
        <taxon>Blastocladiales</taxon>
        <taxon>Catenariaceae</taxon>
        <taxon>Catenaria</taxon>
    </lineage>
</organism>
<feature type="region of interest" description="Disordered" evidence="1">
    <location>
        <begin position="467"/>
        <end position="488"/>
    </location>
</feature>
<feature type="region of interest" description="Disordered" evidence="1">
    <location>
        <begin position="1"/>
        <end position="74"/>
    </location>
</feature>
<feature type="compositionally biased region" description="Polar residues" evidence="1">
    <location>
        <begin position="170"/>
        <end position="190"/>
    </location>
</feature>
<feature type="region of interest" description="Disordered" evidence="1">
    <location>
        <begin position="284"/>
        <end position="319"/>
    </location>
</feature>
<evidence type="ECO:0000313" key="2">
    <source>
        <dbReference type="EMBL" id="ORZ39500.1"/>
    </source>
</evidence>
<evidence type="ECO:0000313" key="3">
    <source>
        <dbReference type="Proteomes" id="UP000193411"/>
    </source>
</evidence>
<feature type="compositionally biased region" description="Polar residues" evidence="1">
    <location>
        <begin position="299"/>
        <end position="319"/>
    </location>
</feature>
<dbReference type="AlphaFoldDB" id="A0A1Y2HY70"/>